<dbReference type="PANTHER" id="PTHR24335">
    <property type="entry name" value="MOTOR NEURON AND PANCREAS HOMEOBOX PROTEIN"/>
    <property type="match status" value="1"/>
</dbReference>
<dbReference type="PROSITE" id="PS50071">
    <property type="entry name" value="HOMEOBOX_2"/>
    <property type="match status" value="1"/>
</dbReference>
<comment type="subcellular location">
    <subcellularLocation>
        <location evidence="1 2">Nucleus</location>
    </subcellularLocation>
</comment>
<dbReference type="Ensembl" id="ENSPMGT00000022827.1">
    <property type="protein sequence ID" value="ENSPMGP00000021428.1"/>
    <property type="gene ID" value="ENSPMGG00000017348.1"/>
</dbReference>
<evidence type="ECO:0000313" key="5">
    <source>
        <dbReference type="Ensembl" id="ENSPMGP00000021428.1"/>
    </source>
</evidence>
<feature type="compositionally biased region" description="Polar residues" evidence="3">
    <location>
        <begin position="69"/>
        <end position="79"/>
    </location>
</feature>
<protein>
    <recommendedName>
        <fullName evidence="4">Homeobox domain-containing protein</fullName>
    </recommendedName>
</protein>
<evidence type="ECO:0000256" key="1">
    <source>
        <dbReference type="PROSITE-ProRule" id="PRU00108"/>
    </source>
</evidence>
<reference evidence="5" key="2">
    <citation type="submission" date="2025-09" db="UniProtKB">
        <authorList>
            <consortium name="Ensembl"/>
        </authorList>
    </citation>
    <scope>IDENTIFICATION</scope>
</reference>
<dbReference type="GO" id="GO:1990837">
    <property type="term" value="F:sequence-specific double-stranded DNA binding"/>
    <property type="evidence" value="ECO:0007669"/>
    <property type="project" value="TreeGrafter"/>
</dbReference>
<dbReference type="SMART" id="SM00389">
    <property type="entry name" value="HOX"/>
    <property type="match status" value="1"/>
</dbReference>
<feature type="compositionally biased region" description="Low complexity" evidence="3">
    <location>
        <begin position="11"/>
        <end position="23"/>
    </location>
</feature>
<evidence type="ECO:0000313" key="6">
    <source>
        <dbReference type="Proteomes" id="UP000261520"/>
    </source>
</evidence>
<feature type="compositionally biased region" description="Polar residues" evidence="3">
    <location>
        <begin position="30"/>
        <end position="40"/>
    </location>
</feature>
<keyword evidence="6" id="KW-1185">Reference proteome</keyword>
<sequence length="271" mass="30016">MKGIFSIEWMAQSSQSTSAESVSGPRLATEPTTCGTNSESLPGFYCRQRAEEGEQESSSDIGQYSQSSLHSPQHQTSYNAPGKFPNGELENGADFSSGAEEETSGYESEEGLSHSPTPPENGASTVPSSPPSGRRPRTAFTAEQINSLEQAFKRNAYLGTQDKAELCKKLNLSDKQIRNWFQNRRMKLKRTVQDALAHACQANVASHFMHYPELQSFRASPYPRFHSAGQDSSLTAAPYVQPQSLQYTSTLSARIPLHMYQMYSFGLFKFE</sequence>
<keyword evidence="1 2" id="KW-0371">Homeobox</keyword>
<reference evidence="5" key="1">
    <citation type="submission" date="2025-08" db="UniProtKB">
        <authorList>
            <consortium name="Ensembl"/>
        </authorList>
    </citation>
    <scope>IDENTIFICATION</scope>
</reference>
<dbReference type="Proteomes" id="UP000261520">
    <property type="component" value="Unplaced"/>
</dbReference>
<keyword evidence="1 2" id="KW-0539">Nucleus</keyword>
<dbReference type="SUPFAM" id="SSF46689">
    <property type="entry name" value="Homeodomain-like"/>
    <property type="match status" value="1"/>
</dbReference>
<dbReference type="GO" id="GO:0005634">
    <property type="term" value="C:nucleus"/>
    <property type="evidence" value="ECO:0007669"/>
    <property type="project" value="UniProtKB-SubCell"/>
</dbReference>
<dbReference type="InterPro" id="IPR001356">
    <property type="entry name" value="HD"/>
</dbReference>
<feature type="compositionally biased region" description="Low complexity" evidence="3">
    <location>
        <begin position="58"/>
        <end position="68"/>
    </location>
</feature>
<dbReference type="Gene3D" id="1.10.10.60">
    <property type="entry name" value="Homeodomain-like"/>
    <property type="match status" value="1"/>
</dbReference>
<feature type="region of interest" description="Disordered" evidence="3">
    <location>
        <begin position="1"/>
        <end position="137"/>
    </location>
</feature>
<proteinExistence type="predicted"/>
<feature type="domain" description="Homeobox" evidence="4">
    <location>
        <begin position="131"/>
        <end position="191"/>
    </location>
</feature>
<feature type="DNA-binding region" description="Homeobox" evidence="1">
    <location>
        <begin position="133"/>
        <end position="192"/>
    </location>
</feature>
<accession>A0A3B4AWC6</accession>
<dbReference type="InterPro" id="IPR009057">
    <property type="entry name" value="Homeodomain-like_sf"/>
</dbReference>
<dbReference type="Pfam" id="PF00046">
    <property type="entry name" value="Homeodomain"/>
    <property type="match status" value="1"/>
</dbReference>
<dbReference type="InterPro" id="IPR042768">
    <property type="entry name" value="MNX1/Ceh-12"/>
</dbReference>
<dbReference type="STRING" id="409849.ENSPMGP00000021428"/>
<dbReference type="CDD" id="cd00086">
    <property type="entry name" value="homeodomain"/>
    <property type="match status" value="1"/>
</dbReference>
<feature type="compositionally biased region" description="Acidic residues" evidence="3">
    <location>
        <begin position="99"/>
        <end position="110"/>
    </location>
</feature>
<dbReference type="PANTHER" id="PTHR24335:SF5">
    <property type="entry name" value="HOMEOBOX PROTEIN VED"/>
    <property type="match status" value="1"/>
</dbReference>
<dbReference type="GO" id="GO:0048812">
    <property type="term" value="P:neuron projection morphogenesis"/>
    <property type="evidence" value="ECO:0007669"/>
    <property type="project" value="TreeGrafter"/>
</dbReference>
<dbReference type="AlphaFoldDB" id="A0A3B4AWC6"/>
<evidence type="ECO:0000256" key="2">
    <source>
        <dbReference type="RuleBase" id="RU000682"/>
    </source>
</evidence>
<evidence type="ECO:0000256" key="3">
    <source>
        <dbReference type="SAM" id="MobiDB-lite"/>
    </source>
</evidence>
<organism evidence="5 6">
    <name type="scientific">Periophthalmus magnuspinnatus</name>
    <dbReference type="NCBI Taxonomy" id="409849"/>
    <lineage>
        <taxon>Eukaryota</taxon>
        <taxon>Metazoa</taxon>
        <taxon>Chordata</taxon>
        <taxon>Craniata</taxon>
        <taxon>Vertebrata</taxon>
        <taxon>Euteleostomi</taxon>
        <taxon>Actinopterygii</taxon>
        <taxon>Neopterygii</taxon>
        <taxon>Teleostei</taxon>
        <taxon>Neoteleostei</taxon>
        <taxon>Acanthomorphata</taxon>
        <taxon>Gobiaria</taxon>
        <taxon>Gobiiformes</taxon>
        <taxon>Gobioidei</taxon>
        <taxon>Gobiidae</taxon>
        <taxon>Oxudercinae</taxon>
        <taxon>Periophthalmus</taxon>
    </lineage>
</organism>
<keyword evidence="1 2" id="KW-0238">DNA-binding</keyword>
<name>A0A3B4AWC6_9GOBI</name>
<dbReference type="GO" id="GO:0021520">
    <property type="term" value="P:spinal cord motor neuron cell fate specification"/>
    <property type="evidence" value="ECO:0007669"/>
    <property type="project" value="InterPro"/>
</dbReference>
<evidence type="ECO:0000259" key="4">
    <source>
        <dbReference type="PROSITE" id="PS50071"/>
    </source>
</evidence>